<evidence type="ECO:0000256" key="17">
    <source>
        <dbReference type="ARBA" id="ARBA00048954"/>
    </source>
</evidence>
<dbReference type="SMART" id="SM00491">
    <property type="entry name" value="HELICc2"/>
    <property type="match status" value="1"/>
</dbReference>
<evidence type="ECO:0000256" key="2">
    <source>
        <dbReference type="ARBA" id="ARBA00004123"/>
    </source>
</evidence>
<keyword evidence="5" id="KW-0547">Nucleotide-binding</keyword>
<dbReference type="InterPro" id="IPR014013">
    <property type="entry name" value="Helic_SF1/SF2_ATP-bd_DinG/Rad3"/>
</dbReference>
<dbReference type="PROSITE" id="PS51193">
    <property type="entry name" value="HELICASE_ATP_BIND_2"/>
    <property type="match status" value="1"/>
</dbReference>
<evidence type="ECO:0000256" key="10">
    <source>
        <dbReference type="ARBA" id="ARBA00023004"/>
    </source>
</evidence>
<keyword evidence="14" id="KW-0413">Isomerase</keyword>
<dbReference type="Proteomes" id="UP001648503">
    <property type="component" value="Unassembled WGS sequence"/>
</dbReference>
<evidence type="ECO:0000256" key="4">
    <source>
        <dbReference type="ARBA" id="ARBA00022723"/>
    </source>
</evidence>
<evidence type="ECO:0000256" key="12">
    <source>
        <dbReference type="ARBA" id="ARBA00023125"/>
    </source>
</evidence>
<evidence type="ECO:0000256" key="8">
    <source>
        <dbReference type="ARBA" id="ARBA00022806"/>
    </source>
</evidence>
<keyword evidence="15" id="KW-0539">Nucleus</keyword>
<keyword evidence="9" id="KW-0067">ATP-binding</keyword>
<dbReference type="NCBIfam" id="TIGR00604">
    <property type="entry name" value="rad3"/>
    <property type="match status" value="1"/>
</dbReference>
<keyword evidence="8" id="KW-0347">Helicase</keyword>
<dbReference type="InterPro" id="IPR010614">
    <property type="entry name" value="RAD3-like_helicase_DEAD"/>
</dbReference>
<keyword evidence="7" id="KW-0378">Hydrolase</keyword>
<dbReference type="Pfam" id="PF13307">
    <property type="entry name" value="Helicase_C_2"/>
    <property type="match status" value="1"/>
</dbReference>
<dbReference type="PANTHER" id="PTHR11472:SF34">
    <property type="entry name" value="REGULATOR OF TELOMERE ELONGATION HELICASE 1"/>
    <property type="match status" value="1"/>
</dbReference>
<evidence type="ECO:0000256" key="9">
    <source>
        <dbReference type="ARBA" id="ARBA00022840"/>
    </source>
</evidence>
<name>A0ABQ8ETR1_9FUNG</name>
<dbReference type="SMART" id="SM00488">
    <property type="entry name" value="DEXDc2"/>
    <property type="match status" value="1"/>
</dbReference>
<evidence type="ECO:0000256" key="6">
    <source>
        <dbReference type="ARBA" id="ARBA00022763"/>
    </source>
</evidence>
<proteinExistence type="predicted"/>
<sequence>MPASVLVNHVRVKFPYEPYPQQHRLMQTIVGALQKSENALVESPTGTGKTVCLLCSTLAWQDAFMCWRKEAMRPSVERNSAMLDTLSLEVFGSLHSGQIIELVLLPCCVERLLAQVSVMLKWQIPSAFAPISNLLTDDRPITKPPQILYASRTHSQLSQAIAELRSTAYKNAVSIVIGSRDQMCINPAVAEAKSALRTGLCRSKVKKGSCSFHAESEAPNNRAASTASILDIEELVVFGKERKACPYYLSKAAQPRADIIFLPYNYLINRNSRTSQSFSLEFLEVGWVVWADFPNKYNDAIRFFFGTCWVESLQESSCNDATSFEISTDDIVSSIQEIDQCIKILQSHKPKHHEYIENVDLDDVAILKELLESLYRKVLTQMSDSKKTSRELPGSYITELFEPLEINGVLQCFDGKTVDHCIMTLSSDQSSLKRSSRLSLSIFKNALQIATHIGKDNMDVFSHYMVYINYAKEQFGDKSGDVGYKKGIDSGENIILHFWCFNSGVAMQELQNMNVRSIVIASGTLSPLDGFAAEMGIGFPHRLENSHVIDPSQVYIGVVTKGPRNNALSTSYKSRQDNNIALEFGLALINFARIVPDGMLVFFTSYSVMNSCIMLWKQPQGGIHSKSIWETLISLKYPFIESRHQQEFSGSMKRFEDRIEQRLSPAPMFMAICRGRVSEGIDFSDRKGRAVVIYGIPYPALMDPAVKLKQKYLDSTFSKSAARMTGGEWYEQQASRSVNQAIGRVIRHKNDYGAILLCDERFHGPKYTKNLPLWLRSNVQAPKDFKGSEKRLIQFFKDASERENSILKNTNTMVNRQDQSLPTHAHDSLSRAAGCIRAQKIIPATSNGLRHDAMPLNRMSSLSSQTKSGALYDPLRDPARFGTHSASGATKRQHQQIYDPLSDPIHLNLNRSKGLSNHYTIEQRVAATIYPTRQRSLPNVISTLFPNQNDTTSLSQLPQSACSEQLKPLIPTVPTAPMLDRQQKQMEGSPTPLDPKQYMSILSKTVPKEIYRRFKQILLDYRQKVTPIHVLVTSILALFIDDLNQCVSLEKCIMLAKEFRVFIGSRHYAMYDSALTLKITKKNAPVS</sequence>
<evidence type="ECO:0000256" key="14">
    <source>
        <dbReference type="ARBA" id="ARBA00023235"/>
    </source>
</evidence>
<dbReference type="Pfam" id="PF06733">
    <property type="entry name" value="DEAD_2"/>
    <property type="match status" value="1"/>
</dbReference>
<dbReference type="InterPro" id="IPR045028">
    <property type="entry name" value="DinG/Rad3-like"/>
</dbReference>
<dbReference type="InterPro" id="IPR013020">
    <property type="entry name" value="Rad3/Chl1-like"/>
</dbReference>
<evidence type="ECO:0000256" key="11">
    <source>
        <dbReference type="ARBA" id="ARBA00023014"/>
    </source>
</evidence>
<keyword evidence="4" id="KW-0479">Metal-binding</keyword>
<evidence type="ECO:0000256" key="3">
    <source>
        <dbReference type="ARBA" id="ARBA00022485"/>
    </source>
</evidence>
<dbReference type="SUPFAM" id="SSF52540">
    <property type="entry name" value="P-loop containing nucleoside triphosphate hydrolases"/>
    <property type="match status" value="1"/>
</dbReference>
<evidence type="ECO:0000256" key="13">
    <source>
        <dbReference type="ARBA" id="ARBA00023204"/>
    </source>
</evidence>
<dbReference type="EC" id="5.6.2.3" evidence="16"/>
<comment type="subcellular location">
    <subcellularLocation>
        <location evidence="2">Nucleus</location>
    </subcellularLocation>
</comment>
<keyword evidence="13" id="KW-0234">DNA repair</keyword>
<keyword evidence="10" id="KW-0408">Iron</keyword>
<comment type="cofactor">
    <cofactor evidence="1">
        <name>[4Fe-4S] cluster</name>
        <dbReference type="ChEBI" id="CHEBI:49883"/>
    </cofactor>
</comment>
<keyword evidence="6" id="KW-0227">DNA damage</keyword>
<reference evidence="19 20" key="1">
    <citation type="submission" date="2021-02" db="EMBL/GenBank/DDBJ databases">
        <title>Variation within the Batrachochytrium salamandrivorans European outbreak.</title>
        <authorList>
            <person name="Kelly M."/>
            <person name="Pasmans F."/>
            <person name="Shea T.P."/>
            <person name="Munoz J.F."/>
            <person name="Carranza S."/>
            <person name="Cuomo C.A."/>
            <person name="Martel A."/>
        </authorList>
    </citation>
    <scope>NUCLEOTIDE SEQUENCE [LARGE SCALE GENOMIC DNA]</scope>
    <source>
        <strain evidence="19 20">AMFP18/2</strain>
    </source>
</reference>
<protein>
    <recommendedName>
        <fullName evidence="16">DNA 5'-3' helicase</fullName>
        <ecNumber evidence="16">5.6.2.3</ecNumber>
    </recommendedName>
</protein>
<keyword evidence="12" id="KW-0238">DNA-binding</keyword>
<dbReference type="CDD" id="cd18788">
    <property type="entry name" value="SF2_C_XPD"/>
    <property type="match status" value="1"/>
</dbReference>
<evidence type="ECO:0000256" key="16">
    <source>
        <dbReference type="ARBA" id="ARBA00044969"/>
    </source>
</evidence>
<feature type="domain" description="Helicase ATP-binding" evidence="18">
    <location>
        <begin position="8"/>
        <end position="371"/>
    </location>
</feature>
<evidence type="ECO:0000259" key="18">
    <source>
        <dbReference type="PROSITE" id="PS51193"/>
    </source>
</evidence>
<evidence type="ECO:0000256" key="7">
    <source>
        <dbReference type="ARBA" id="ARBA00022801"/>
    </source>
</evidence>
<evidence type="ECO:0000256" key="5">
    <source>
        <dbReference type="ARBA" id="ARBA00022741"/>
    </source>
</evidence>
<keyword evidence="3" id="KW-0004">4Fe-4S</keyword>
<dbReference type="InterPro" id="IPR006555">
    <property type="entry name" value="ATP-dep_Helicase_C"/>
</dbReference>
<evidence type="ECO:0000313" key="20">
    <source>
        <dbReference type="Proteomes" id="UP001648503"/>
    </source>
</evidence>
<dbReference type="InterPro" id="IPR006554">
    <property type="entry name" value="Helicase-like_DEXD_c2"/>
</dbReference>
<comment type="catalytic activity">
    <reaction evidence="17">
        <text>ATP + H2O = ADP + phosphate + H(+)</text>
        <dbReference type="Rhea" id="RHEA:13065"/>
        <dbReference type="ChEBI" id="CHEBI:15377"/>
        <dbReference type="ChEBI" id="CHEBI:15378"/>
        <dbReference type="ChEBI" id="CHEBI:30616"/>
        <dbReference type="ChEBI" id="CHEBI:43474"/>
        <dbReference type="ChEBI" id="CHEBI:456216"/>
        <dbReference type="EC" id="5.6.2.3"/>
    </reaction>
</comment>
<dbReference type="Pfam" id="PF23109">
    <property type="entry name" value="ARCH_RTEL1"/>
    <property type="match status" value="1"/>
</dbReference>
<accession>A0ABQ8ETR1</accession>
<dbReference type="InterPro" id="IPR057498">
    <property type="entry name" value="Rtel1_ARCH"/>
</dbReference>
<keyword evidence="20" id="KW-1185">Reference proteome</keyword>
<evidence type="ECO:0000313" key="19">
    <source>
        <dbReference type="EMBL" id="KAH6585986.1"/>
    </source>
</evidence>
<evidence type="ECO:0000256" key="15">
    <source>
        <dbReference type="ARBA" id="ARBA00023242"/>
    </source>
</evidence>
<dbReference type="EMBL" id="JAFCIX010000577">
    <property type="protein sequence ID" value="KAH6585986.1"/>
    <property type="molecule type" value="Genomic_DNA"/>
</dbReference>
<dbReference type="PANTHER" id="PTHR11472">
    <property type="entry name" value="DNA REPAIR DEAD HELICASE RAD3/XP-D SUBFAMILY MEMBER"/>
    <property type="match status" value="1"/>
</dbReference>
<dbReference type="InterPro" id="IPR027417">
    <property type="entry name" value="P-loop_NTPase"/>
</dbReference>
<organism evidence="19 20">
    <name type="scientific">Batrachochytrium salamandrivorans</name>
    <dbReference type="NCBI Taxonomy" id="1357716"/>
    <lineage>
        <taxon>Eukaryota</taxon>
        <taxon>Fungi</taxon>
        <taxon>Fungi incertae sedis</taxon>
        <taxon>Chytridiomycota</taxon>
        <taxon>Chytridiomycota incertae sedis</taxon>
        <taxon>Chytridiomycetes</taxon>
        <taxon>Rhizophydiales</taxon>
        <taxon>Rhizophydiales incertae sedis</taxon>
        <taxon>Batrachochytrium</taxon>
    </lineage>
</organism>
<comment type="caution">
    <text evidence="19">The sequence shown here is derived from an EMBL/GenBank/DDBJ whole genome shotgun (WGS) entry which is preliminary data.</text>
</comment>
<evidence type="ECO:0000256" key="1">
    <source>
        <dbReference type="ARBA" id="ARBA00001966"/>
    </source>
</evidence>
<dbReference type="Gene3D" id="3.40.50.300">
    <property type="entry name" value="P-loop containing nucleotide triphosphate hydrolases"/>
    <property type="match status" value="2"/>
</dbReference>
<gene>
    <name evidence="19" type="ORF">BASA50_000929</name>
</gene>
<keyword evidence="11" id="KW-0411">Iron-sulfur</keyword>